<organism evidence="2 3">
    <name type="scientific">Orrella daihaiensis</name>
    <dbReference type="NCBI Taxonomy" id="2782176"/>
    <lineage>
        <taxon>Bacteria</taxon>
        <taxon>Pseudomonadati</taxon>
        <taxon>Pseudomonadota</taxon>
        <taxon>Betaproteobacteria</taxon>
        <taxon>Burkholderiales</taxon>
        <taxon>Alcaligenaceae</taxon>
        <taxon>Orrella</taxon>
    </lineage>
</organism>
<evidence type="ECO:0000313" key="3">
    <source>
        <dbReference type="Proteomes" id="UP000831607"/>
    </source>
</evidence>
<gene>
    <name evidence="2" type="ORF">DHf2319_03930</name>
</gene>
<dbReference type="Pfam" id="PF05656">
    <property type="entry name" value="DUF805"/>
    <property type="match status" value="1"/>
</dbReference>
<dbReference type="PANTHER" id="PTHR34980">
    <property type="entry name" value="INNER MEMBRANE PROTEIN-RELATED-RELATED"/>
    <property type="match status" value="1"/>
</dbReference>
<dbReference type="PANTHER" id="PTHR34980:SF2">
    <property type="entry name" value="INNER MEMBRANE PROTEIN YHAH-RELATED"/>
    <property type="match status" value="1"/>
</dbReference>
<protein>
    <submittedName>
        <fullName evidence="2">DUF805 domain-containing protein</fullName>
    </submittedName>
</protein>
<accession>A0ABY4ASP6</accession>
<name>A0ABY4ASP6_9BURK</name>
<dbReference type="RefSeq" id="WP_243479501.1">
    <property type="nucleotide sequence ID" value="NZ_CP063982.1"/>
</dbReference>
<keyword evidence="1" id="KW-0812">Transmembrane</keyword>
<feature type="transmembrane region" description="Helical" evidence="1">
    <location>
        <begin position="54"/>
        <end position="71"/>
    </location>
</feature>
<reference evidence="2 3" key="1">
    <citation type="submission" date="2020-11" db="EMBL/GenBank/DDBJ databases">
        <title>Algicoccus daihaiensis sp.nov., isolated from Daihai Lake in Inner Mongolia.</title>
        <authorList>
            <person name="Kai J."/>
        </authorList>
    </citation>
    <scope>NUCLEOTIDE SEQUENCE [LARGE SCALE GENOMIC DNA]</scope>
    <source>
        <strain evidence="3">f23</strain>
    </source>
</reference>
<dbReference type="InterPro" id="IPR008523">
    <property type="entry name" value="DUF805"/>
</dbReference>
<proteinExistence type="predicted"/>
<keyword evidence="1" id="KW-0472">Membrane</keyword>
<sequence>MSFFEAIASCFGKYSTFTGRASRAEYWWFVLFTMLAWLIINALVSSFAGPEVGIPTAYVFLFLVLLPNLAVGARRLHDMNVSAWWLLLHLTGVGSIALYVWMLFPGSSGTNRFGEPVLDPEDL</sequence>
<evidence type="ECO:0000256" key="1">
    <source>
        <dbReference type="SAM" id="Phobius"/>
    </source>
</evidence>
<evidence type="ECO:0000313" key="2">
    <source>
        <dbReference type="EMBL" id="UOD51064.1"/>
    </source>
</evidence>
<feature type="transmembrane region" description="Helical" evidence="1">
    <location>
        <begin position="26"/>
        <end position="48"/>
    </location>
</feature>
<dbReference type="EMBL" id="CP063982">
    <property type="protein sequence ID" value="UOD51064.1"/>
    <property type="molecule type" value="Genomic_DNA"/>
</dbReference>
<keyword evidence="1" id="KW-1133">Transmembrane helix</keyword>
<dbReference type="Proteomes" id="UP000831607">
    <property type="component" value="Chromosome"/>
</dbReference>
<feature type="transmembrane region" description="Helical" evidence="1">
    <location>
        <begin position="83"/>
        <end position="104"/>
    </location>
</feature>
<keyword evidence="3" id="KW-1185">Reference proteome</keyword>